<feature type="non-terminal residue" evidence="3">
    <location>
        <position position="150"/>
    </location>
</feature>
<dbReference type="GO" id="GO:0008104">
    <property type="term" value="P:intracellular protein localization"/>
    <property type="evidence" value="ECO:0007669"/>
    <property type="project" value="TreeGrafter"/>
</dbReference>
<reference evidence="3 4" key="1">
    <citation type="submission" date="2018-11" db="EMBL/GenBank/DDBJ databases">
        <authorList>
            <consortium name="Pathogen Informatics"/>
        </authorList>
    </citation>
    <scope>NUCLEOTIDE SEQUENCE [LARGE SCALE GENOMIC DNA]</scope>
    <source>
        <strain evidence="3 4">Egypt</strain>
    </source>
</reference>
<dbReference type="GO" id="GO:0016324">
    <property type="term" value="C:apical plasma membrane"/>
    <property type="evidence" value="ECO:0007669"/>
    <property type="project" value="TreeGrafter"/>
</dbReference>
<evidence type="ECO:0000259" key="2">
    <source>
        <dbReference type="PROSITE" id="PS50106"/>
    </source>
</evidence>
<keyword evidence="4" id="KW-1185">Reference proteome</keyword>
<dbReference type="GO" id="GO:0045197">
    <property type="term" value="P:establishment or maintenance of epithelial cell apical/basal polarity"/>
    <property type="evidence" value="ECO:0007669"/>
    <property type="project" value="TreeGrafter"/>
</dbReference>
<dbReference type="InterPro" id="IPR001478">
    <property type="entry name" value="PDZ"/>
</dbReference>
<dbReference type="GO" id="GO:0005938">
    <property type="term" value="C:cell cortex"/>
    <property type="evidence" value="ECO:0007669"/>
    <property type="project" value="TreeGrafter"/>
</dbReference>
<dbReference type="GO" id="GO:0051660">
    <property type="term" value="P:establishment of centrosome localization"/>
    <property type="evidence" value="ECO:0007669"/>
    <property type="project" value="TreeGrafter"/>
</dbReference>
<organism evidence="3 4">
    <name type="scientific">Echinostoma caproni</name>
    <dbReference type="NCBI Taxonomy" id="27848"/>
    <lineage>
        <taxon>Eukaryota</taxon>
        <taxon>Metazoa</taxon>
        <taxon>Spiralia</taxon>
        <taxon>Lophotrochozoa</taxon>
        <taxon>Platyhelminthes</taxon>
        <taxon>Trematoda</taxon>
        <taxon>Digenea</taxon>
        <taxon>Plagiorchiida</taxon>
        <taxon>Echinostomata</taxon>
        <taxon>Echinostomatoidea</taxon>
        <taxon>Echinostomatidae</taxon>
        <taxon>Echinostoma</taxon>
    </lineage>
</organism>
<evidence type="ECO:0000313" key="4">
    <source>
        <dbReference type="Proteomes" id="UP000272942"/>
    </source>
</evidence>
<protein>
    <recommendedName>
        <fullName evidence="2">PDZ domain-containing protein</fullName>
    </recommendedName>
</protein>
<dbReference type="InterPro" id="IPR052213">
    <property type="entry name" value="PAR3"/>
</dbReference>
<dbReference type="Pfam" id="PF00595">
    <property type="entry name" value="PDZ"/>
    <property type="match status" value="1"/>
</dbReference>
<dbReference type="GO" id="GO:0030010">
    <property type="term" value="P:establishment of cell polarity"/>
    <property type="evidence" value="ECO:0007669"/>
    <property type="project" value="TreeGrafter"/>
</dbReference>
<sequence length="150" mass="16465">MEVHHVMPNGRVAREGFLAVGDRILSIDGVSLIGVPFEQGRDLFQAALKKPELTLQIQRKSARLSSDDMEKKKSALPSCRLIIVPDMSEKAKEAEALSARSTSKPAPPPPPRRSPNTVLTRIPAGIIPPLIEEFLQEHNRVTAHSNEPPP</sequence>
<feature type="domain" description="PDZ" evidence="2">
    <location>
        <begin position="1"/>
        <end position="59"/>
    </location>
</feature>
<proteinExistence type="predicted"/>
<dbReference type="SUPFAM" id="SSF50156">
    <property type="entry name" value="PDZ domain-like"/>
    <property type="match status" value="1"/>
</dbReference>
<dbReference type="GO" id="GO:0035091">
    <property type="term" value="F:phosphatidylinositol binding"/>
    <property type="evidence" value="ECO:0007669"/>
    <property type="project" value="TreeGrafter"/>
</dbReference>
<dbReference type="Proteomes" id="UP000272942">
    <property type="component" value="Unassembled WGS sequence"/>
</dbReference>
<evidence type="ECO:0000256" key="1">
    <source>
        <dbReference type="SAM" id="MobiDB-lite"/>
    </source>
</evidence>
<dbReference type="GO" id="GO:0000226">
    <property type="term" value="P:microtubule cytoskeleton organization"/>
    <property type="evidence" value="ECO:0007669"/>
    <property type="project" value="TreeGrafter"/>
</dbReference>
<dbReference type="PANTHER" id="PTHR16484">
    <property type="entry name" value="PARTITIONING DEFECTIVE 3 RELATED"/>
    <property type="match status" value="1"/>
</dbReference>
<evidence type="ECO:0000313" key="3">
    <source>
        <dbReference type="EMBL" id="VDP92219.1"/>
    </source>
</evidence>
<accession>A0A3P8L996</accession>
<dbReference type="EMBL" id="UZAN01059029">
    <property type="protein sequence ID" value="VDP92219.1"/>
    <property type="molecule type" value="Genomic_DNA"/>
</dbReference>
<name>A0A3P8L996_9TREM</name>
<dbReference type="GO" id="GO:0007155">
    <property type="term" value="P:cell adhesion"/>
    <property type="evidence" value="ECO:0007669"/>
    <property type="project" value="TreeGrafter"/>
</dbReference>
<dbReference type="GO" id="GO:0043296">
    <property type="term" value="C:apical junction complex"/>
    <property type="evidence" value="ECO:0007669"/>
    <property type="project" value="TreeGrafter"/>
</dbReference>
<dbReference type="InterPro" id="IPR036034">
    <property type="entry name" value="PDZ_sf"/>
</dbReference>
<gene>
    <name evidence="3" type="ORF">ECPE_LOCUS14947</name>
</gene>
<dbReference type="GO" id="GO:0005912">
    <property type="term" value="C:adherens junction"/>
    <property type="evidence" value="ECO:0007669"/>
    <property type="project" value="TreeGrafter"/>
</dbReference>
<dbReference type="Gene3D" id="2.30.42.10">
    <property type="match status" value="1"/>
</dbReference>
<dbReference type="OrthoDB" id="123971at2759"/>
<dbReference type="PROSITE" id="PS50106">
    <property type="entry name" value="PDZ"/>
    <property type="match status" value="1"/>
</dbReference>
<dbReference type="AlphaFoldDB" id="A0A3P8L996"/>
<dbReference type="PANTHER" id="PTHR16484:SF17">
    <property type="entry name" value="BAZOOKA, ISOFORM B"/>
    <property type="match status" value="1"/>
</dbReference>
<feature type="region of interest" description="Disordered" evidence="1">
    <location>
        <begin position="92"/>
        <end position="121"/>
    </location>
</feature>